<dbReference type="Gene3D" id="1.10.287.1260">
    <property type="match status" value="3"/>
</dbReference>
<comment type="caution">
    <text evidence="3">The sequence shown here is derived from an EMBL/GenBank/DDBJ whole genome shotgun (WGS) entry which is preliminary data.</text>
</comment>
<feature type="compositionally biased region" description="Polar residues" evidence="1">
    <location>
        <begin position="534"/>
        <end position="562"/>
    </location>
</feature>
<feature type="transmembrane region" description="Helical" evidence="2">
    <location>
        <begin position="356"/>
        <end position="377"/>
    </location>
</feature>
<dbReference type="Proteomes" id="UP000018949">
    <property type="component" value="Unassembled WGS sequence"/>
</dbReference>
<feature type="transmembrane region" description="Helical" evidence="2">
    <location>
        <begin position="425"/>
        <end position="446"/>
    </location>
</feature>
<feature type="compositionally biased region" description="Low complexity" evidence="1">
    <location>
        <begin position="563"/>
        <end position="587"/>
    </location>
</feature>
<sequence>MNNNFHNGWDSILGKLPNVLIALAVLLVGWLVAKLIEKAVYKGLRKTSLDNKLFSNVNNKKYSAEKIISKIVYILILVFVFIMFLNILDLYVLTEPLIGMFSTIAAAIPNILKAGLILLFAWLIASGLKFLIQKGGKTLGVHEKLSKYKLADDNKQTTNAVDKVANIVFYLVLLMALPAVLSALNLHGVSEPFENMIAGILSFIPKLFAAALILLVGYFVAKIVRDILTNFLQGIGTEKLVQRFGLSRLFEGTSLSRVIGTIAFVLILIPTVIAALERLDVEGISEPAIAMLNDILTMIPNIIVAIILVMIGLWLGKWLKKFTTDLLRRIGFDSYFKGVSVGGAAKRPNSLSLSEIVGYIVQVIVVLLFVAEALNVVNLDFFVDLARGVIAYLPHVIAAIVILGVGLWLGGLAKKVLSSILQGDSSNVLATVAKYAIITIAVFMALDQLGVAPAIVNAAFILTLGGLALAFGLAFGLGGKNFASKYLTKFNEKIEKTSIDQAAVQQQKMKKNNPVNPNPAAPPNLNNLNQNPVTGPNLNIPNQNPGTQPNLNNSNQDPGTGSNLNNQNQNRNNNPMDPNNDNNPMNP</sequence>
<feature type="region of interest" description="Disordered" evidence="1">
    <location>
        <begin position="502"/>
        <end position="587"/>
    </location>
</feature>
<feature type="transmembrane region" description="Helical" evidence="2">
    <location>
        <begin position="296"/>
        <end position="319"/>
    </location>
</feature>
<feature type="compositionally biased region" description="Low complexity" evidence="1">
    <location>
        <begin position="523"/>
        <end position="533"/>
    </location>
</feature>
<reference evidence="3 4" key="1">
    <citation type="submission" date="2013-12" db="EMBL/GenBank/DDBJ databases">
        <title>NBRP : Genome information of microbial organism related human and environment.</title>
        <authorList>
            <person name="Hattori M."/>
            <person name="Oshima K."/>
            <person name="Inaba H."/>
            <person name="Suda W."/>
            <person name="Sakamoto M."/>
            <person name="Iino T."/>
            <person name="Kitahara M."/>
            <person name="Oshida Y."/>
            <person name="Iida T."/>
            <person name="Kudo T."/>
            <person name="Itoh T."/>
            <person name="Ahmed I."/>
            <person name="Ohkuma M."/>
        </authorList>
    </citation>
    <scope>NUCLEOTIDE SEQUENCE [LARGE SCALE GENOMIC DNA]</scope>
    <source>
        <strain evidence="3 4">JCM 21738</strain>
    </source>
</reference>
<dbReference type="NCBIfam" id="NF033912">
    <property type="entry name" value="msc"/>
    <property type="match status" value="1"/>
</dbReference>
<name>W4RNZ2_9BACI</name>
<dbReference type="InterPro" id="IPR008910">
    <property type="entry name" value="MSC_TM_helix"/>
</dbReference>
<feature type="transmembrane region" description="Helical" evidence="2">
    <location>
        <begin position="196"/>
        <end position="221"/>
    </location>
</feature>
<gene>
    <name evidence="3" type="ORF">JCM21738_2405</name>
</gene>
<keyword evidence="2" id="KW-0472">Membrane</keyword>
<dbReference type="eggNOG" id="COG0668">
    <property type="taxonomic scope" value="Bacteria"/>
</dbReference>
<proteinExistence type="predicted"/>
<keyword evidence="2" id="KW-1133">Transmembrane helix</keyword>
<evidence type="ECO:0000256" key="2">
    <source>
        <dbReference type="SAM" id="Phobius"/>
    </source>
</evidence>
<evidence type="ECO:0000313" key="4">
    <source>
        <dbReference type="Proteomes" id="UP000018949"/>
    </source>
</evidence>
<evidence type="ECO:0000313" key="3">
    <source>
        <dbReference type="EMBL" id="GAE45583.1"/>
    </source>
</evidence>
<feature type="transmembrane region" description="Helical" evidence="2">
    <location>
        <begin position="98"/>
        <end position="124"/>
    </location>
</feature>
<feature type="transmembrane region" description="Helical" evidence="2">
    <location>
        <begin position="458"/>
        <end position="479"/>
    </location>
</feature>
<keyword evidence="2" id="KW-0812">Transmembrane</keyword>
<dbReference type="EMBL" id="BAUW01000025">
    <property type="protein sequence ID" value="GAE45583.1"/>
    <property type="molecule type" value="Genomic_DNA"/>
</dbReference>
<evidence type="ECO:0008006" key="5">
    <source>
        <dbReference type="Google" id="ProtNLM"/>
    </source>
</evidence>
<protein>
    <recommendedName>
        <fullName evidence="5">Small-conductance mechanosensitive channel</fullName>
    </recommendedName>
</protein>
<dbReference type="InterPro" id="IPR045275">
    <property type="entry name" value="MscS_archaea/bacteria_type"/>
</dbReference>
<dbReference type="RefSeq" id="WP_023626351.1">
    <property type="nucleotide sequence ID" value="NZ_BAUW01000025.1"/>
</dbReference>
<keyword evidence="4" id="KW-1185">Reference proteome</keyword>
<feature type="transmembrane region" description="Helical" evidence="2">
    <location>
        <begin position="258"/>
        <end position="276"/>
    </location>
</feature>
<feature type="transmembrane region" description="Helical" evidence="2">
    <location>
        <begin position="16"/>
        <end position="36"/>
    </location>
</feature>
<accession>W4RNZ2</accession>
<dbReference type="Pfam" id="PF05552">
    <property type="entry name" value="MS_channel_1st_1"/>
    <property type="match status" value="5"/>
</dbReference>
<dbReference type="GO" id="GO:0008381">
    <property type="term" value="F:mechanosensitive monoatomic ion channel activity"/>
    <property type="evidence" value="ECO:0007669"/>
    <property type="project" value="InterPro"/>
</dbReference>
<organism evidence="3 4">
    <name type="scientific">Mesobacillus boroniphilus JCM 21738</name>
    <dbReference type="NCBI Taxonomy" id="1294265"/>
    <lineage>
        <taxon>Bacteria</taxon>
        <taxon>Bacillati</taxon>
        <taxon>Bacillota</taxon>
        <taxon>Bacilli</taxon>
        <taxon>Bacillales</taxon>
        <taxon>Bacillaceae</taxon>
        <taxon>Mesobacillus</taxon>
    </lineage>
</organism>
<feature type="transmembrane region" description="Helical" evidence="2">
    <location>
        <begin position="71"/>
        <end position="92"/>
    </location>
</feature>
<feature type="transmembrane region" description="Helical" evidence="2">
    <location>
        <begin position="389"/>
        <end position="413"/>
    </location>
</feature>
<evidence type="ECO:0000256" key="1">
    <source>
        <dbReference type="SAM" id="MobiDB-lite"/>
    </source>
</evidence>
<feature type="transmembrane region" description="Helical" evidence="2">
    <location>
        <begin position="164"/>
        <end position="184"/>
    </location>
</feature>
<dbReference type="AlphaFoldDB" id="W4RNZ2"/>
<dbReference type="PANTHER" id="PTHR30221">
    <property type="entry name" value="SMALL-CONDUCTANCE MECHANOSENSITIVE CHANNEL"/>
    <property type="match status" value="1"/>
</dbReference>
<dbReference type="PANTHER" id="PTHR30221:SF1">
    <property type="entry name" value="SMALL-CONDUCTANCE MECHANOSENSITIVE CHANNEL"/>
    <property type="match status" value="1"/>
</dbReference>